<evidence type="ECO:0000313" key="2">
    <source>
        <dbReference type="Proteomes" id="UP000199700"/>
    </source>
</evidence>
<name>A0A1H1RGS0_BRESA</name>
<keyword evidence="2" id="KW-1185">Reference proteome</keyword>
<dbReference type="RefSeq" id="WP_092104962.1">
    <property type="nucleotide sequence ID" value="NZ_LT629739.1"/>
</dbReference>
<dbReference type="Pfam" id="PF19707">
    <property type="entry name" value="DUF6204"/>
    <property type="match status" value="1"/>
</dbReference>
<accession>A0A1H1RGS0</accession>
<organism evidence="1 2">
    <name type="scientific">Brevibacterium sandarakinum</name>
    <dbReference type="NCBI Taxonomy" id="629680"/>
    <lineage>
        <taxon>Bacteria</taxon>
        <taxon>Bacillati</taxon>
        <taxon>Actinomycetota</taxon>
        <taxon>Actinomycetes</taxon>
        <taxon>Micrococcales</taxon>
        <taxon>Brevibacteriaceae</taxon>
        <taxon>Brevibacterium</taxon>
    </lineage>
</organism>
<dbReference type="OrthoDB" id="4803789at2"/>
<dbReference type="AlphaFoldDB" id="A0A1H1RGS0"/>
<reference evidence="1" key="1">
    <citation type="submission" date="2016-10" db="EMBL/GenBank/DDBJ databases">
        <authorList>
            <person name="Varghese N."/>
            <person name="Submissions S."/>
        </authorList>
    </citation>
    <scope>NUCLEOTIDE SEQUENCE [LARGE SCALE GENOMIC DNA]</scope>
    <source>
        <strain evidence="1">DSM 22082</strain>
    </source>
</reference>
<protein>
    <submittedName>
        <fullName evidence="1">Uncharacterized protein</fullName>
    </submittedName>
</protein>
<gene>
    <name evidence="1" type="ORF">SAMN04489751_1808</name>
</gene>
<evidence type="ECO:0000313" key="1">
    <source>
        <dbReference type="EMBL" id="SDS34898.1"/>
    </source>
</evidence>
<dbReference type="STRING" id="629680.SAMN04489751_1808"/>
<dbReference type="Proteomes" id="UP000199700">
    <property type="component" value="Chromosome"/>
</dbReference>
<dbReference type="InterPro" id="IPR045778">
    <property type="entry name" value="DUF6204"/>
</dbReference>
<proteinExistence type="predicted"/>
<sequence>MIRNFRTTVRGRFTDLDDTQRASLHAAQEDHDMFAAHFTPEGTFLYTPELVNYQHRFLLTIDEASPDDAEVAAGIHAEELSDADLAARGLGGRIVDVSSVCIEDVKVRSGARR</sequence>
<dbReference type="EMBL" id="LT629739">
    <property type="protein sequence ID" value="SDS34898.1"/>
    <property type="molecule type" value="Genomic_DNA"/>
</dbReference>